<proteinExistence type="predicted"/>
<reference evidence="4 6" key="1">
    <citation type="submission" date="2020-01" db="EMBL/GenBank/DDBJ databases">
        <authorList>
            <consortium name="DOE Joint Genome Institute"/>
            <person name="Haridas S."/>
            <person name="Albert R."/>
            <person name="Binder M."/>
            <person name="Bloem J."/>
            <person name="Labutti K."/>
            <person name="Salamov A."/>
            <person name="Andreopoulos B."/>
            <person name="Baker S.E."/>
            <person name="Barry K."/>
            <person name="Bills G."/>
            <person name="Bluhm B.H."/>
            <person name="Cannon C."/>
            <person name="Castanera R."/>
            <person name="Culley D.E."/>
            <person name="Daum C."/>
            <person name="Ezra D."/>
            <person name="Gonzalez J.B."/>
            <person name="Henrissat B."/>
            <person name="Kuo A."/>
            <person name="Liang C."/>
            <person name="Lipzen A."/>
            <person name="Lutzoni F."/>
            <person name="Magnuson J."/>
            <person name="Mondo S."/>
            <person name="Nolan M."/>
            <person name="Ohm R."/>
            <person name="Pangilinan J."/>
            <person name="Park H.-J."/>
            <person name="Ramirez L."/>
            <person name="Alfaro M."/>
            <person name="Sun H."/>
            <person name="Tritt A."/>
            <person name="Yoshinaga Y."/>
            <person name="Zwiers L.-H."/>
            <person name="Turgeon B.G."/>
            <person name="Goodwin S.B."/>
            <person name="Spatafora J.W."/>
            <person name="Crous P.W."/>
            <person name="Grigoriev I.V."/>
        </authorList>
    </citation>
    <scope>NUCLEOTIDE SEQUENCE</scope>
    <source>
        <strain evidence="4 6">CBS 781.70</strain>
    </source>
</reference>
<dbReference type="OrthoDB" id="674604at2759"/>
<dbReference type="Gene3D" id="2.130.10.10">
    <property type="entry name" value="YVTN repeat-like/Quinoprotein amine dehydrogenase"/>
    <property type="match status" value="1"/>
</dbReference>
<dbReference type="PROSITE" id="PS50082">
    <property type="entry name" value="WD_REPEATS_2"/>
    <property type="match status" value="1"/>
</dbReference>
<dbReference type="InterPro" id="IPR056884">
    <property type="entry name" value="NPHP3-like_N"/>
</dbReference>
<accession>A0A6G1G8N4</accession>
<dbReference type="InterPro" id="IPR001680">
    <property type="entry name" value="WD40_rpt"/>
</dbReference>
<reference evidence="6" key="3">
    <citation type="submission" date="2025-04" db="UniProtKB">
        <authorList>
            <consortium name="RefSeq"/>
        </authorList>
    </citation>
    <scope>IDENTIFICATION</scope>
    <source>
        <strain evidence="6">CBS 781.70</strain>
    </source>
</reference>
<evidence type="ECO:0000259" key="3">
    <source>
        <dbReference type="Pfam" id="PF24883"/>
    </source>
</evidence>
<dbReference type="PROSITE" id="PS50294">
    <property type="entry name" value="WD_REPEATS_REGION"/>
    <property type="match status" value="1"/>
</dbReference>
<dbReference type="Gene3D" id="3.40.50.300">
    <property type="entry name" value="P-loop containing nucleotide triphosphate hydrolases"/>
    <property type="match status" value="1"/>
</dbReference>
<dbReference type="SMART" id="SM00320">
    <property type="entry name" value="WD40"/>
    <property type="match status" value="1"/>
</dbReference>
<feature type="domain" description="Nephrocystin 3-like N-terminal" evidence="3">
    <location>
        <begin position="45"/>
        <end position="204"/>
    </location>
</feature>
<dbReference type="EMBL" id="ML975153">
    <property type="protein sequence ID" value="KAF1814219.1"/>
    <property type="molecule type" value="Genomic_DNA"/>
</dbReference>
<dbReference type="InterPro" id="IPR015943">
    <property type="entry name" value="WD40/YVTN_repeat-like_dom_sf"/>
</dbReference>
<dbReference type="PANTHER" id="PTHR10039:SF14">
    <property type="entry name" value="NACHT DOMAIN-CONTAINING PROTEIN"/>
    <property type="match status" value="1"/>
</dbReference>
<dbReference type="InterPro" id="IPR027417">
    <property type="entry name" value="P-loop_NTPase"/>
</dbReference>
<dbReference type="AlphaFoldDB" id="A0A6G1G8N4"/>
<dbReference type="SUPFAM" id="SSF50978">
    <property type="entry name" value="WD40 repeat-like"/>
    <property type="match status" value="1"/>
</dbReference>
<organism evidence="4">
    <name type="scientific">Eremomyces bilateralis CBS 781.70</name>
    <dbReference type="NCBI Taxonomy" id="1392243"/>
    <lineage>
        <taxon>Eukaryota</taxon>
        <taxon>Fungi</taxon>
        <taxon>Dikarya</taxon>
        <taxon>Ascomycota</taxon>
        <taxon>Pezizomycotina</taxon>
        <taxon>Dothideomycetes</taxon>
        <taxon>Dothideomycetes incertae sedis</taxon>
        <taxon>Eremomycetales</taxon>
        <taxon>Eremomycetaceae</taxon>
        <taxon>Eremomyces</taxon>
    </lineage>
</organism>
<name>A0A6G1G8N4_9PEZI</name>
<dbReference type="SUPFAM" id="SSF52540">
    <property type="entry name" value="P-loop containing nucleoside triphosphate hydrolases"/>
    <property type="match status" value="1"/>
</dbReference>
<feature type="repeat" description="WD" evidence="2">
    <location>
        <begin position="598"/>
        <end position="639"/>
    </location>
</feature>
<evidence type="ECO:0000256" key="2">
    <source>
        <dbReference type="PROSITE-ProRule" id="PRU00221"/>
    </source>
</evidence>
<dbReference type="Proteomes" id="UP000504638">
    <property type="component" value="Unplaced"/>
</dbReference>
<dbReference type="Pfam" id="PF24883">
    <property type="entry name" value="NPHP3_N"/>
    <property type="match status" value="1"/>
</dbReference>
<dbReference type="RefSeq" id="XP_033535850.1">
    <property type="nucleotide sequence ID" value="XM_033676172.1"/>
</dbReference>
<keyword evidence="1" id="KW-0677">Repeat</keyword>
<evidence type="ECO:0000313" key="4">
    <source>
        <dbReference type="EMBL" id="KAF1814219.1"/>
    </source>
</evidence>
<reference evidence="6" key="2">
    <citation type="submission" date="2020-04" db="EMBL/GenBank/DDBJ databases">
        <authorList>
            <consortium name="NCBI Genome Project"/>
        </authorList>
    </citation>
    <scope>NUCLEOTIDE SEQUENCE</scope>
    <source>
        <strain evidence="6">CBS 781.70</strain>
    </source>
</reference>
<dbReference type="InterPro" id="IPR036322">
    <property type="entry name" value="WD40_repeat_dom_sf"/>
</dbReference>
<evidence type="ECO:0000313" key="6">
    <source>
        <dbReference type="RefSeq" id="XP_033535850.1"/>
    </source>
</evidence>
<dbReference type="GeneID" id="54416742"/>
<keyword evidence="5" id="KW-1185">Reference proteome</keyword>
<dbReference type="PANTHER" id="PTHR10039">
    <property type="entry name" value="AMELOGENIN"/>
    <property type="match status" value="1"/>
</dbReference>
<sequence>MLIAEMPSEKELDRLPIAAEALFNSFQKQHESTCLPNTRVDVLKEIFNWAGGQDERSIFWLNGLAGTGKSTIAHTVARTYLENGRLGASFFFSRGGGDVGHAVKFVTSIAVQLARNVPNLCRHICGAIAERNDIANQSLRDQWQHLIVSPLLKLDDKDSRSSYVLVVDALDECADENNIRTILQLLAKTRSVTKIRIRIFLTSRPEIPIRYGLCQMPDTEHKDFVLHNISRSTINHDITVFLESKLSLIGQERSFGAGWPGEDAITHLVQSASGLFIWAATACRYIHEGGSLAADRLSIILQGIAPNEQLNKIYLTVLRSSVGNLRKKERKKWYKLLKDTAGSIVLLLSPLSILSLARLLKVSPEQVIRTLGDLHSILDIPDDLIRPLRLHHPSFRDFLLDQKRCNDLNFWVNEKQAQGILAARCIELMSTSLKQDICGMKAPGVLVADISSNRVEQYFTPEVQYACLCWVQHLQKSDTRLHDNDLVHQFLQMHLLHWLEALSWMRRISEGIYAITSLESVALEHDCPRLSEFIQDAKRFALFNQPVLEYAPLQVYCSALIFTPTISIVRRQFKDRIPRWMQRLPKVENDWSALLQTFEGHGGPVEAVAFSPDGKVVASASDDSTVKLWDAGSGTALQTFPVDAVIQTLSFSNDGTSLWTERGQLHDAILSHGLAVSESIRSWDIFVKQQWISWGMNNMLWLPSEYRQCCVDIHSNVVAFGFRSGRVTVMAFDFESY</sequence>
<evidence type="ECO:0000256" key="1">
    <source>
        <dbReference type="ARBA" id="ARBA00022737"/>
    </source>
</evidence>
<gene>
    <name evidence="4 6" type="ORF">P152DRAFT_392943</name>
</gene>
<protein>
    <recommendedName>
        <fullName evidence="3">Nephrocystin 3-like N-terminal domain-containing protein</fullName>
    </recommendedName>
</protein>
<keyword evidence="2" id="KW-0853">WD repeat</keyword>
<dbReference type="Pfam" id="PF00400">
    <property type="entry name" value="WD40"/>
    <property type="match status" value="1"/>
</dbReference>
<evidence type="ECO:0000313" key="5">
    <source>
        <dbReference type="Proteomes" id="UP000504638"/>
    </source>
</evidence>